<keyword evidence="2" id="KW-0813">Transport</keyword>
<sequence length="241" mass="27125">MFQTFISEPLYNALVFITGMLPGNNIGLSIIILTILIKVLLIPLQNRALTTQREIKKIEPELKRIKKECAGNKELEARKVMGLYREHNVNPFAGFAVILIQIPIFIGLFLVFREGLESVRFTLYPFVQVPSHVNPIFFGVDLGMRSIVFAVGIAITQFIQTYISIPPPSPRENNSSFADDFSRSLSFQMKYIMPIVLGVVSAGLPAAVSVYWLTSTVFSIIYELWYRRLHPSGGLQVSQAK</sequence>
<keyword evidence="5" id="KW-0653">Protein transport</keyword>
<dbReference type="GO" id="GO:0005886">
    <property type="term" value="C:plasma membrane"/>
    <property type="evidence" value="ECO:0007669"/>
    <property type="project" value="UniProtKB-SubCell"/>
</dbReference>
<comment type="subcellular location">
    <subcellularLocation>
        <location evidence="1">Cell membrane</location>
        <topology evidence="1">Multi-pass membrane protein</topology>
    </subcellularLocation>
    <subcellularLocation>
        <location evidence="9">Membrane</location>
        <topology evidence="9">Multi-pass membrane protein</topology>
    </subcellularLocation>
</comment>
<keyword evidence="4 9" id="KW-0812">Transmembrane</keyword>
<evidence type="ECO:0000313" key="13">
    <source>
        <dbReference type="Proteomes" id="UP000177090"/>
    </source>
</evidence>
<dbReference type="InterPro" id="IPR028055">
    <property type="entry name" value="YidC/Oxa/ALB_C"/>
</dbReference>
<feature type="transmembrane region" description="Helical" evidence="10">
    <location>
        <begin position="191"/>
        <end position="213"/>
    </location>
</feature>
<dbReference type="PANTHER" id="PTHR12428:SF65">
    <property type="entry name" value="CYTOCHROME C OXIDASE ASSEMBLY PROTEIN COX18, MITOCHONDRIAL"/>
    <property type="match status" value="1"/>
</dbReference>
<dbReference type="STRING" id="1802440.A2569_01235"/>
<name>A0A1G2QKG5_9BACT</name>
<feature type="transmembrane region" description="Helical" evidence="10">
    <location>
        <begin position="26"/>
        <end position="44"/>
    </location>
</feature>
<evidence type="ECO:0000256" key="10">
    <source>
        <dbReference type="SAM" id="Phobius"/>
    </source>
</evidence>
<feature type="domain" description="Membrane insertase YidC/Oxa/ALB C-terminal" evidence="11">
    <location>
        <begin position="27"/>
        <end position="227"/>
    </location>
</feature>
<dbReference type="NCBIfam" id="TIGR03592">
    <property type="entry name" value="yidC_oxa1_cterm"/>
    <property type="match status" value="1"/>
</dbReference>
<feature type="transmembrane region" description="Helical" evidence="10">
    <location>
        <begin position="89"/>
        <end position="112"/>
    </location>
</feature>
<dbReference type="GO" id="GO:0032977">
    <property type="term" value="F:membrane insertase activity"/>
    <property type="evidence" value="ECO:0007669"/>
    <property type="project" value="InterPro"/>
</dbReference>
<comment type="caution">
    <text evidence="12">The sequence shown here is derived from an EMBL/GenBank/DDBJ whole genome shotgun (WGS) entry which is preliminary data.</text>
</comment>
<organism evidence="12 13">
    <name type="scientific">Candidatus Vogelbacteria bacterium RIFOXYD1_FULL_51_18</name>
    <dbReference type="NCBI Taxonomy" id="1802440"/>
    <lineage>
        <taxon>Bacteria</taxon>
        <taxon>Candidatus Vogeliibacteriota</taxon>
    </lineage>
</organism>
<evidence type="ECO:0000256" key="2">
    <source>
        <dbReference type="ARBA" id="ARBA00022448"/>
    </source>
</evidence>
<comment type="similarity">
    <text evidence="9">Belongs to the OXA1/ALB3/YidC family.</text>
</comment>
<evidence type="ECO:0000313" key="12">
    <source>
        <dbReference type="EMBL" id="OHA60441.1"/>
    </source>
</evidence>
<dbReference type="CDD" id="cd20070">
    <property type="entry name" value="5TM_YidC_Alb3"/>
    <property type="match status" value="1"/>
</dbReference>
<accession>A0A1G2QKG5</accession>
<dbReference type="InterPro" id="IPR047196">
    <property type="entry name" value="YidC_ALB_C"/>
</dbReference>
<keyword evidence="7 10" id="KW-0472">Membrane</keyword>
<reference evidence="12 13" key="1">
    <citation type="journal article" date="2016" name="Nat. Commun.">
        <title>Thousands of microbial genomes shed light on interconnected biogeochemical processes in an aquifer system.</title>
        <authorList>
            <person name="Anantharaman K."/>
            <person name="Brown C.T."/>
            <person name="Hug L.A."/>
            <person name="Sharon I."/>
            <person name="Castelle C.J."/>
            <person name="Probst A.J."/>
            <person name="Thomas B.C."/>
            <person name="Singh A."/>
            <person name="Wilkins M.J."/>
            <person name="Karaoz U."/>
            <person name="Brodie E.L."/>
            <person name="Williams K.H."/>
            <person name="Hubbard S.S."/>
            <person name="Banfield J.F."/>
        </authorList>
    </citation>
    <scope>NUCLEOTIDE SEQUENCE [LARGE SCALE GENOMIC DNA]</scope>
</reference>
<evidence type="ECO:0000256" key="1">
    <source>
        <dbReference type="ARBA" id="ARBA00004651"/>
    </source>
</evidence>
<evidence type="ECO:0000256" key="3">
    <source>
        <dbReference type="ARBA" id="ARBA00022475"/>
    </source>
</evidence>
<evidence type="ECO:0000256" key="8">
    <source>
        <dbReference type="ARBA" id="ARBA00023186"/>
    </source>
</evidence>
<dbReference type="Proteomes" id="UP000177090">
    <property type="component" value="Unassembled WGS sequence"/>
</dbReference>
<dbReference type="AlphaFoldDB" id="A0A1G2QKG5"/>
<keyword evidence="8" id="KW-0143">Chaperone</keyword>
<evidence type="ECO:0000259" key="11">
    <source>
        <dbReference type="Pfam" id="PF02096"/>
    </source>
</evidence>
<evidence type="ECO:0000256" key="5">
    <source>
        <dbReference type="ARBA" id="ARBA00022927"/>
    </source>
</evidence>
<evidence type="ECO:0000256" key="6">
    <source>
        <dbReference type="ARBA" id="ARBA00022989"/>
    </source>
</evidence>
<dbReference type="GO" id="GO:0051205">
    <property type="term" value="P:protein insertion into membrane"/>
    <property type="evidence" value="ECO:0007669"/>
    <property type="project" value="TreeGrafter"/>
</dbReference>
<protein>
    <recommendedName>
        <fullName evidence="11">Membrane insertase YidC/Oxa/ALB C-terminal domain-containing protein</fullName>
    </recommendedName>
</protein>
<evidence type="ECO:0000256" key="7">
    <source>
        <dbReference type="ARBA" id="ARBA00023136"/>
    </source>
</evidence>
<evidence type="ECO:0000256" key="4">
    <source>
        <dbReference type="ARBA" id="ARBA00022692"/>
    </source>
</evidence>
<dbReference type="PANTHER" id="PTHR12428">
    <property type="entry name" value="OXA1"/>
    <property type="match status" value="1"/>
</dbReference>
<dbReference type="InterPro" id="IPR001708">
    <property type="entry name" value="YidC/ALB3/OXA1/COX18"/>
</dbReference>
<dbReference type="GO" id="GO:0015031">
    <property type="term" value="P:protein transport"/>
    <property type="evidence" value="ECO:0007669"/>
    <property type="project" value="UniProtKB-KW"/>
</dbReference>
<dbReference type="EMBL" id="MHTL01000013">
    <property type="protein sequence ID" value="OHA60441.1"/>
    <property type="molecule type" value="Genomic_DNA"/>
</dbReference>
<proteinExistence type="inferred from homology"/>
<keyword evidence="6 10" id="KW-1133">Transmembrane helix</keyword>
<gene>
    <name evidence="12" type="ORF">A2569_01235</name>
</gene>
<keyword evidence="3" id="KW-1003">Cell membrane</keyword>
<dbReference type="Pfam" id="PF02096">
    <property type="entry name" value="60KD_IMP"/>
    <property type="match status" value="1"/>
</dbReference>
<evidence type="ECO:0000256" key="9">
    <source>
        <dbReference type="RuleBase" id="RU003945"/>
    </source>
</evidence>